<feature type="domain" description="Secretion system C-terminal sorting" evidence="1">
    <location>
        <begin position="274"/>
        <end position="346"/>
    </location>
</feature>
<gene>
    <name evidence="2" type="ORF">MNBD_BACTEROID01-1589</name>
</gene>
<proteinExistence type="predicted"/>
<dbReference type="Pfam" id="PF18962">
    <property type="entry name" value="Por_Secre_tail"/>
    <property type="match status" value="1"/>
</dbReference>
<evidence type="ECO:0000259" key="1">
    <source>
        <dbReference type="Pfam" id="PF18962"/>
    </source>
</evidence>
<evidence type="ECO:0000313" key="2">
    <source>
        <dbReference type="EMBL" id="VAW24166.1"/>
    </source>
</evidence>
<dbReference type="Gene3D" id="2.160.20.10">
    <property type="entry name" value="Single-stranded right-handed beta-helix, Pectin lyase-like"/>
    <property type="match status" value="1"/>
</dbReference>
<accession>A0A3B0UWM4</accession>
<dbReference type="InterPro" id="IPR011050">
    <property type="entry name" value="Pectin_lyase_fold/virulence"/>
</dbReference>
<sequence length="347" mass="38444">MVENCKIWEVYDAAVTNQSTTSCTQENIIYKNNIIWDCEYSFEFFNYPASSTTKNIQFINNTCLGAGYGWGHSQRPDPSGRHVCIWQIPSNAEGIIIENNIFYRAKGSPLYLASGGLLPMTVNYNDWYQDNDGQVTFELPNDIYTKGQFSQYKNMSGLDANSIIDDPLLSGYNLTKDSPCIDAGNPESPLDGDGTIADIGALYFNQQGAALDSTEEHITINEGGNYQGWTTTGQYQRVLASTSGADSVVVTILTVDHKVGNDDRNPLKPLNVVIFPNPADDNVTVRFPGIPAKGTQIELLDINGRIVFRKVAVSTYERINIESQLPGTYFVRTTFGKSHNVDTLIIR</sequence>
<dbReference type="PROSITE" id="PS51257">
    <property type="entry name" value="PROKAR_LIPOPROTEIN"/>
    <property type="match status" value="1"/>
</dbReference>
<dbReference type="NCBIfam" id="TIGR04183">
    <property type="entry name" value="Por_Secre_tail"/>
    <property type="match status" value="1"/>
</dbReference>
<dbReference type="InterPro" id="IPR012334">
    <property type="entry name" value="Pectin_lyas_fold"/>
</dbReference>
<dbReference type="SUPFAM" id="SSF51126">
    <property type="entry name" value="Pectin lyase-like"/>
    <property type="match status" value="1"/>
</dbReference>
<dbReference type="AlphaFoldDB" id="A0A3B0UWM4"/>
<reference evidence="2" key="1">
    <citation type="submission" date="2018-06" db="EMBL/GenBank/DDBJ databases">
        <authorList>
            <person name="Zhirakovskaya E."/>
        </authorList>
    </citation>
    <scope>NUCLEOTIDE SEQUENCE</scope>
</reference>
<protein>
    <recommendedName>
        <fullName evidence="1">Secretion system C-terminal sorting domain-containing protein</fullName>
    </recommendedName>
</protein>
<dbReference type="EMBL" id="UOEP01000206">
    <property type="protein sequence ID" value="VAW24166.1"/>
    <property type="molecule type" value="Genomic_DNA"/>
</dbReference>
<name>A0A3B0UWM4_9ZZZZ</name>
<organism evidence="2">
    <name type="scientific">hydrothermal vent metagenome</name>
    <dbReference type="NCBI Taxonomy" id="652676"/>
    <lineage>
        <taxon>unclassified sequences</taxon>
        <taxon>metagenomes</taxon>
        <taxon>ecological metagenomes</taxon>
    </lineage>
</organism>
<dbReference type="InterPro" id="IPR026444">
    <property type="entry name" value="Secre_tail"/>
</dbReference>